<sequence length="78" mass="8764">MDPSCHLCGASVEDVDHILRKCSLVVHYWSNLINKDRIGTVGGVIRDALGLWCLGFARSKRMCNAYEVELWDILDGLD</sequence>
<proteinExistence type="predicted"/>
<dbReference type="EMBL" id="JABEZX010350924">
    <property type="protein sequence ID" value="MBA0576705.1"/>
    <property type="molecule type" value="Genomic_DNA"/>
</dbReference>
<dbReference type="Proteomes" id="UP000593572">
    <property type="component" value="Unassembled WGS sequence"/>
</dbReference>
<organism evidence="2 3">
    <name type="scientific">Gossypium lobatum</name>
    <dbReference type="NCBI Taxonomy" id="34289"/>
    <lineage>
        <taxon>Eukaryota</taxon>
        <taxon>Viridiplantae</taxon>
        <taxon>Streptophyta</taxon>
        <taxon>Embryophyta</taxon>
        <taxon>Tracheophyta</taxon>
        <taxon>Spermatophyta</taxon>
        <taxon>Magnoliopsida</taxon>
        <taxon>eudicotyledons</taxon>
        <taxon>Gunneridae</taxon>
        <taxon>Pentapetalae</taxon>
        <taxon>rosids</taxon>
        <taxon>malvids</taxon>
        <taxon>Malvales</taxon>
        <taxon>Malvaceae</taxon>
        <taxon>Malvoideae</taxon>
        <taxon>Gossypium</taxon>
    </lineage>
</organism>
<gene>
    <name evidence="2" type="ORF">Golob_000054</name>
</gene>
<feature type="domain" description="RNase H type-1" evidence="1">
    <location>
        <begin position="34"/>
        <end position="77"/>
    </location>
</feature>
<evidence type="ECO:0000313" key="3">
    <source>
        <dbReference type="Proteomes" id="UP000593572"/>
    </source>
</evidence>
<name>A0A7J8NIB4_9ROSI</name>
<dbReference type="GO" id="GO:0004523">
    <property type="term" value="F:RNA-DNA hybrid ribonuclease activity"/>
    <property type="evidence" value="ECO:0007669"/>
    <property type="project" value="InterPro"/>
</dbReference>
<evidence type="ECO:0000259" key="1">
    <source>
        <dbReference type="Pfam" id="PF13456"/>
    </source>
</evidence>
<evidence type="ECO:0000313" key="2">
    <source>
        <dbReference type="EMBL" id="MBA0576705.1"/>
    </source>
</evidence>
<comment type="caution">
    <text evidence="2">The sequence shown here is derived from an EMBL/GenBank/DDBJ whole genome shotgun (WGS) entry which is preliminary data.</text>
</comment>
<dbReference type="AlphaFoldDB" id="A0A7J8NIB4"/>
<accession>A0A7J8NIB4</accession>
<dbReference type="GO" id="GO:0003676">
    <property type="term" value="F:nucleic acid binding"/>
    <property type="evidence" value="ECO:0007669"/>
    <property type="project" value="InterPro"/>
</dbReference>
<dbReference type="InterPro" id="IPR002156">
    <property type="entry name" value="RNaseH_domain"/>
</dbReference>
<reference evidence="2 3" key="1">
    <citation type="journal article" date="2019" name="Genome Biol. Evol.">
        <title>Insights into the evolution of the New World diploid cottons (Gossypium, subgenus Houzingenia) based on genome sequencing.</title>
        <authorList>
            <person name="Grover C.E."/>
            <person name="Arick M.A. 2nd"/>
            <person name="Thrash A."/>
            <person name="Conover J.L."/>
            <person name="Sanders W.S."/>
            <person name="Peterson D.G."/>
            <person name="Frelichowski J.E."/>
            <person name="Scheffler J.A."/>
            <person name="Scheffler B.E."/>
            <person name="Wendel J.F."/>
        </authorList>
    </citation>
    <scope>NUCLEOTIDE SEQUENCE [LARGE SCALE GENOMIC DNA]</scope>
    <source>
        <strain evidence="2">157</strain>
        <tissue evidence="2">Leaf</tissue>
    </source>
</reference>
<protein>
    <recommendedName>
        <fullName evidence="1">RNase H type-1 domain-containing protein</fullName>
    </recommendedName>
</protein>
<keyword evidence="3" id="KW-1185">Reference proteome</keyword>
<dbReference type="Pfam" id="PF13456">
    <property type="entry name" value="RVT_3"/>
    <property type="match status" value="1"/>
</dbReference>